<dbReference type="Pfam" id="PF11193">
    <property type="entry name" value="DUF2812"/>
    <property type="match status" value="1"/>
</dbReference>
<evidence type="ECO:0000313" key="2">
    <source>
        <dbReference type="EMBL" id="CAD2075246.1"/>
    </source>
</evidence>
<keyword evidence="1" id="KW-0472">Membrane</keyword>
<organism evidence="2 3">
    <name type="scientific">Jeotgalicoccus meleagridis</name>
    <dbReference type="NCBI Taxonomy" id="2759181"/>
    <lineage>
        <taxon>Bacteria</taxon>
        <taxon>Bacillati</taxon>
        <taxon>Bacillota</taxon>
        <taxon>Bacilli</taxon>
        <taxon>Bacillales</taxon>
        <taxon>Staphylococcaceae</taxon>
        <taxon>Jeotgalicoccus</taxon>
    </lineage>
</organism>
<accession>A0A6V7RE51</accession>
<comment type="caution">
    <text evidence="2">The sequence shown here is derived from an EMBL/GenBank/DDBJ whole genome shotgun (WGS) entry which is preliminary data.</text>
</comment>
<proteinExistence type="predicted"/>
<reference evidence="2 3" key="1">
    <citation type="submission" date="2020-07" db="EMBL/GenBank/DDBJ databases">
        <authorList>
            <person name="Criscuolo A."/>
        </authorList>
    </citation>
    <scope>NUCLEOTIDE SEQUENCE [LARGE SCALE GENOMIC DNA]</scope>
    <source>
        <strain evidence="2">CIP111649</strain>
    </source>
</reference>
<keyword evidence="1" id="KW-0812">Transmembrane</keyword>
<evidence type="ECO:0000256" key="1">
    <source>
        <dbReference type="SAM" id="Phobius"/>
    </source>
</evidence>
<evidence type="ECO:0008006" key="4">
    <source>
        <dbReference type="Google" id="ProtNLM"/>
    </source>
</evidence>
<dbReference type="AlphaFoldDB" id="A0A6V7RE51"/>
<dbReference type="Proteomes" id="UP000589351">
    <property type="component" value="Unassembled WGS sequence"/>
</dbReference>
<feature type="transmembrane region" description="Helical" evidence="1">
    <location>
        <begin position="150"/>
        <end position="183"/>
    </location>
</feature>
<dbReference type="RefSeq" id="WP_185125344.1">
    <property type="nucleotide sequence ID" value="NZ_CAJEWD010000006.1"/>
</dbReference>
<protein>
    <recommendedName>
        <fullName evidence="4">DUF2812 domain-containing protein</fullName>
    </recommendedName>
</protein>
<sequence>MKVYKYFVDPNKQEKWLNKMNDKGYKLIKNPMDFIFIFEESDTDYVTRLDYRDRMSMEGYSEYLSIHEELGWEHVRGGRFGMTPHTWTKVKDGNDELFSDKESKVSFYKRATSYTGTFAILFMVYTFIFFNSFDGEIFLTPGLFDMEGIMFWKAFLFELPFALMRAVPPFIFLILAVMFLYAYSNLNKAKKEIENDL</sequence>
<keyword evidence="3" id="KW-1185">Reference proteome</keyword>
<dbReference type="InterPro" id="IPR021359">
    <property type="entry name" value="DUF2812"/>
</dbReference>
<keyword evidence="1" id="KW-1133">Transmembrane helix</keyword>
<evidence type="ECO:0000313" key="3">
    <source>
        <dbReference type="Proteomes" id="UP000589351"/>
    </source>
</evidence>
<name>A0A6V7RE51_9STAP</name>
<dbReference type="EMBL" id="CAJEWD010000006">
    <property type="protein sequence ID" value="CAD2075246.1"/>
    <property type="molecule type" value="Genomic_DNA"/>
</dbReference>
<gene>
    <name evidence="2" type="ORF">JEODO184_00809</name>
</gene>
<feature type="transmembrane region" description="Helical" evidence="1">
    <location>
        <begin position="111"/>
        <end position="130"/>
    </location>
</feature>